<gene>
    <name evidence="1" type="ORF">GCM10007966_21870</name>
</gene>
<reference evidence="1" key="1">
    <citation type="journal article" date="2014" name="Int. J. Syst. Evol. Microbiol.">
        <title>Complete genome sequence of Corynebacterium casei LMG S-19264T (=DSM 44701T), isolated from a smear-ripened cheese.</title>
        <authorList>
            <consortium name="US DOE Joint Genome Institute (JGI-PGF)"/>
            <person name="Walter F."/>
            <person name="Albersmeier A."/>
            <person name="Kalinowski J."/>
            <person name="Ruckert C."/>
        </authorList>
    </citation>
    <scope>NUCLEOTIDE SEQUENCE</scope>
    <source>
        <strain evidence="1">JCM 13919</strain>
    </source>
</reference>
<dbReference type="RefSeq" id="WP_131777444.1">
    <property type="nucleotide sequence ID" value="NZ_BMOB01000014.1"/>
</dbReference>
<comment type="caution">
    <text evidence="1">The sequence shown here is derived from an EMBL/GenBank/DDBJ whole genome shotgun (WGS) entry which is preliminary data.</text>
</comment>
<organism evidence="1 2">
    <name type="scientific">Legionella impletisoli</name>
    <dbReference type="NCBI Taxonomy" id="343510"/>
    <lineage>
        <taxon>Bacteria</taxon>
        <taxon>Pseudomonadati</taxon>
        <taxon>Pseudomonadota</taxon>
        <taxon>Gammaproteobacteria</taxon>
        <taxon>Legionellales</taxon>
        <taxon>Legionellaceae</taxon>
        <taxon>Legionella</taxon>
    </lineage>
</organism>
<protein>
    <submittedName>
        <fullName evidence="1">Uncharacterized protein</fullName>
    </submittedName>
</protein>
<reference evidence="1" key="2">
    <citation type="submission" date="2020-09" db="EMBL/GenBank/DDBJ databases">
        <authorList>
            <person name="Sun Q."/>
            <person name="Ohkuma M."/>
        </authorList>
    </citation>
    <scope>NUCLEOTIDE SEQUENCE</scope>
    <source>
        <strain evidence="1">JCM 13919</strain>
    </source>
</reference>
<dbReference type="Proteomes" id="UP000630149">
    <property type="component" value="Unassembled WGS sequence"/>
</dbReference>
<evidence type="ECO:0000313" key="1">
    <source>
        <dbReference type="EMBL" id="GGI92892.1"/>
    </source>
</evidence>
<evidence type="ECO:0000313" key="2">
    <source>
        <dbReference type="Proteomes" id="UP000630149"/>
    </source>
</evidence>
<keyword evidence="2" id="KW-1185">Reference proteome</keyword>
<name>A0A917NFH7_9GAMM</name>
<sequence length="59" mass="6810">MHDFCGAKQMLSRKKSETFCTGSIQNKSARYQQKLDFSDIELTLNIQPKKIITLLKGFE</sequence>
<dbReference type="EMBL" id="BMOB01000014">
    <property type="protein sequence ID" value="GGI92892.1"/>
    <property type="molecule type" value="Genomic_DNA"/>
</dbReference>
<proteinExistence type="predicted"/>
<accession>A0A917NFH7</accession>
<dbReference type="AlphaFoldDB" id="A0A917NFH7"/>